<dbReference type="InterPro" id="IPR027417">
    <property type="entry name" value="P-loop_NTPase"/>
</dbReference>
<proteinExistence type="predicted"/>
<evidence type="ECO:0000313" key="4">
    <source>
        <dbReference type="EMBL" id="KKN84366.1"/>
    </source>
</evidence>
<accession>A0A0F9WES6</accession>
<evidence type="ECO:0000259" key="3">
    <source>
        <dbReference type="Pfam" id="PF12696"/>
    </source>
</evidence>
<dbReference type="EMBL" id="LAZR01000172">
    <property type="protein sequence ID" value="KKN84366.1"/>
    <property type="molecule type" value="Genomic_DNA"/>
</dbReference>
<reference evidence="4" key="1">
    <citation type="journal article" date="2015" name="Nature">
        <title>Complex archaea that bridge the gap between prokaryotes and eukaryotes.</title>
        <authorList>
            <person name="Spang A."/>
            <person name="Saw J.H."/>
            <person name="Jorgensen S.L."/>
            <person name="Zaremba-Niedzwiedzka K."/>
            <person name="Martijn J."/>
            <person name="Lind A.E."/>
            <person name="van Eijk R."/>
            <person name="Schleper C."/>
            <person name="Guy L."/>
            <person name="Ettema T.J."/>
        </authorList>
    </citation>
    <scope>NUCLEOTIDE SEQUENCE</scope>
</reference>
<protein>
    <recommendedName>
        <fullName evidence="3">TraD/TraG TraM recognition site domain-containing protein</fullName>
    </recommendedName>
</protein>
<dbReference type="SUPFAM" id="SSF52540">
    <property type="entry name" value="P-loop containing nucleoside triphosphate hydrolases"/>
    <property type="match status" value="1"/>
</dbReference>
<evidence type="ECO:0000256" key="1">
    <source>
        <dbReference type="SAM" id="MobiDB-lite"/>
    </source>
</evidence>
<feature type="domain" description="TraD/TraG TraM recognition site" evidence="3">
    <location>
        <begin position="413"/>
        <end position="536"/>
    </location>
</feature>
<feature type="transmembrane region" description="Helical" evidence="2">
    <location>
        <begin position="14"/>
        <end position="35"/>
    </location>
</feature>
<keyword evidence="2" id="KW-0812">Transmembrane</keyword>
<organism evidence="4">
    <name type="scientific">marine sediment metagenome</name>
    <dbReference type="NCBI Taxonomy" id="412755"/>
    <lineage>
        <taxon>unclassified sequences</taxon>
        <taxon>metagenomes</taxon>
        <taxon>ecological metagenomes</taxon>
    </lineage>
</organism>
<keyword evidence="2" id="KW-0472">Membrane</keyword>
<feature type="transmembrane region" description="Helical" evidence="2">
    <location>
        <begin position="103"/>
        <end position="125"/>
    </location>
</feature>
<keyword evidence="2" id="KW-1133">Transmembrane helix</keyword>
<evidence type="ECO:0000256" key="2">
    <source>
        <dbReference type="SAM" id="Phobius"/>
    </source>
</evidence>
<dbReference type="Gene3D" id="3.40.50.300">
    <property type="entry name" value="P-loop containing nucleotide triphosphate hydrolases"/>
    <property type="match status" value="1"/>
</dbReference>
<feature type="region of interest" description="Disordered" evidence="1">
    <location>
        <begin position="567"/>
        <end position="597"/>
    </location>
</feature>
<comment type="caution">
    <text evidence="4">The sequence shown here is derived from an EMBL/GenBank/DDBJ whole genome shotgun (WGS) entry which is preliminary data.</text>
</comment>
<name>A0A0F9WES6_9ZZZZ</name>
<sequence length="657" mass="72994">MDLLRFVLDNTNPLLAALAALTLGVLLVLSTSGAVRETDETTAFELFLIWARRALIILLFTGLPLFAAFLFVLALVASDNDLSFAHQYMDLWMQEVADAIADLWWSLVVVLLFPLTVRVFALRFLRPFISSWVRKFRVRQSGDAVSDVRVEMEKLKAKDFDPHRYYKNEAMFLGLDECGKPVYMDDVTFRKNHLKIIGPSQTGKGVGLGVLLDQAIAKGWGVWFIDLKPDDFIYDIMRESCERNKRSPPTLLDFNGIGPGSYAPFVSGTARERRERVVKAYSLADSGQQADFYKRNEREVLDFLMPLWDGTLPHLSALLRGKHPAINDHQRQWILSNSGSLRSNTSEFSQLEALCAERSNSLDVKSELDAGRVVYVRSHLKDTVVRKGTVALLDELIQIALRAPIQQPIFIGIDECRFVVSDTLADALATVLSKNINLGLCYQSVNDLLNLPDKSLNAQSIKTGIETNTQITISYRANDFDTAEWVSGLTGTTAKTVTKLEKVEINQGGAEEWAGERSVGQVEEQLITPNQLLSLPPRIGAIIRPNVLSSLLYTCWVPVTEFKGMPARPETTHRAEPLDSREAAQPQPLAKKIKKTDSTDKIKPVKLSADEEAAISVALAGILDSNAFNSGKLRTDKGSQDDSPALDLSQLDDIEGL</sequence>
<dbReference type="InterPro" id="IPR032689">
    <property type="entry name" value="TraG-D_C"/>
</dbReference>
<feature type="compositionally biased region" description="Basic and acidic residues" evidence="1">
    <location>
        <begin position="570"/>
        <end position="582"/>
    </location>
</feature>
<dbReference type="AlphaFoldDB" id="A0A0F9WES6"/>
<gene>
    <name evidence="4" type="ORF">LCGC14_0290280</name>
</gene>
<feature type="region of interest" description="Disordered" evidence="1">
    <location>
        <begin position="628"/>
        <end position="657"/>
    </location>
</feature>
<dbReference type="Pfam" id="PF12696">
    <property type="entry name" value="TraG-D_C"/>
    <property type="match status" value="1"/>
</dbReference>
<feature type="transmembrane region" description="Helical" evidence="2">
    <location>
        <begin position="55"/>
        <end position="77"/>
    </location>
</feature>